<organism evidence="3 4">
    <name type="scientific">Spinacia oleracea</name>
    <name type="common">Spinach</name>
    <dbReference type="NCBI Taxonomy" id="3562"/>
    <lineage>
        <taxon>Eukaryota</taxon>
        <taxon>Viridiplantae</taxon>
        <taxon>Streptophyta</taxon>
        <taxon>Embryophyta</taxon>
        <taxon>Tracheophyta</taxon>
        <taxon>Spermatophyta</taxon>
        <taxon>Magnoliopsida</taxon>
        <taxon>eudicotyledons</taxon>
        <taxon>Gunneridae</taxon>
        <taxon>Pentapetalae</taxon>
        <taxon>Caryophyllales</taxon>
        <taxon>Chenopodiaceae</taxon>
        <taxon>Chenopodioideae</taxon>
        <taxon>Anserineae</taxon>
        <taxon>Spinacia</taxon>
    </lineage>
</organism>
<evidence type="ECO:0000256" key="1">
    <source>
        <dbReference type="SAM" id="MobiDB-lite"/>
    </source>
</evidence>
<feature type="signal peptide" evidence="2">
    <location>
        <begin position="1"/>
        <end position="21"/>
    </location>
</feature>
<reference evidence="3" key="1">
    <citation type="journal article" date="2021" name="Nat. Commun.">
        <title>Genomic analyses provide insights into spinach domestication and the genetic basis of agronomic traits.</title>
        <authorList>
            <person name="Cai X."/>
            <person name="Sun X."/>
            <person name="Xu C."/>
            <person name="Sun H."/>
            <person name="Wang X."/>
            <person name="Ge C."/>
            <person name="Zhang Z."/>
            <person name="Wang Q."/>
            <person name="Fei Z."/>
            <person name="Jiao C."/>
            <person name="Wang Q."/>
        </authorList>
    </citation>
    <scope>NUCLEOTIDE SEQUENCE [LARGE SCALE GENOMIC DNA]</scope>
    <source>
        <strain evidence="3">cv. Varoflay</strain>
    </source>
</reference>
<name>A0ABM3RTU8_SPIOL</name>
<evidence type="ECO:0000313" key="4">
    <source>
        <dbReference type="RefSeq" id="XP_056699053.1"/>
    </source>
</evidence>
<reference evidence="4" key="2">
    <citation type="submission" date="2025-08" db="UniProtKB">
        <authorList>
            <consortium name="RefSeq"/>
        </authorList>
    </citation>
    <scope>IDENTIFICATION</scope>
    <source>
        <tissue evidence="4">Leaf</tissue>
    </source>
</reference>
<accession>A0ABM3RTU8</accession>
<protein>
    <submittedName>
        <fullName evidence="4">Uncharacterized protein</fullName>
    </submittedName>
</protein>
<evidence type="ECO:0000256" key="2">
    <source>
        <dbReference type="SAM" id="SignalP"/>
    </source>
</evidence>
<feature type="compositionally biased region" description="Pro residues" evidence="1">
    <location>
        <begin position="86"/>
        <end position="100"/>
    </location>
</feature>
<feature type="chain" id="PRO_5047085370" evidence="2">
    <location>
        <begin position="22"/>
        <end position="123"/>
    </location>
</feature>
<evidence type="ECO:0000313" key="3">
    <source>
        <dbReference type="Proteomes" id="UP000813463"/>
    </source>
</evidence>
<dbReference type="GeneID" id="110791092"/>
<keyword evidence="3" id="KW-1185">Reference proteome</keyword>
<gene>
    <name evidence="4" type="primary">LOC110791092</name>
</gene>
<proteinExistence type="predicted"/>
<dbReference type="RefSeq" id="XP_056699053.1">
    <property type="nucleotide sequence ID" value="XM_056843075.1"/>
</dbReference>
<dbReference type="Proteomes" id="UP000813463">
    <property type="component" value="Chromosome 4"/>
</dbReference>
<feature type="compositionally biased region" description="Basic residues" evidence="1">
    <location>
        <begin position="54"/>
        <end position="70"/>
    </location>
</feature>
<keyword evidence="2" id="KW-0732">Signal</keyword>
<feature type="region of interest" description="Disordered" evidence="1">
    <location>
        <begin position="54"/>
        <end position="123"/>
    </location>
</feature>
<sequence length="123" mass="13623">MGFKNVASLLLLTMLATIALTSKSQYLEISNDQLIHSQPSGLVHQAVAETLPRRPTRVLKTLGRRRRPPVRRPPAPNHAVHVYFSPPSPPTPPPPPPPICRPISQSHDHPQSLKSQGKRSYLP</sequence>